<reference evidence="2 3" key="1">
    <citation type="journal article" date="2009" name="Nat. Biotechnol.">
        <title>Genome sequence of the recombinant protein production host Pichia pastoris.</title>
        <authorList>
            <person name="De Schutter K."/>
            <person name="Lin Y.C."/>
            <person name="Tiels P."/>
            <person name="Van Hecke A."/>
            <person name="Glinka S."/>
            <person name="Weber-Lehmann J."/>
            <person name="Rouze P."/>
            <person name="Van de Peer Y."/>
            <person name="Callewaert N."/>
        </authorList>
    </citation>
    <scope>NUCLEOTIDE SEQUENCE [LARGE SCALE GENOMIC DNA]</scope>
    <source>
        <strain evidence="3">GS115 / ATCC 20864</strain>
    </source>
</reference>
<dbReference type="EMBL" id="FN392322">
    <property type="protein sequence ID" value="CAY71238.1"/>
    <property type="molecule type" value="Genomic_DNA"/>
</dbReference>
<evidence type="ECO:0000313" key="3">
    <source>
        <dbReference type="Proteomes" id="UP000000314"/>
    </source>
</evidence>
<organism evidence="2 3">
    <name type="scientific">Komagataella phaffii (strain GS115 / ATCC 20864)</name>
    <name type="common">Yeast</name>
    <name type="synonym">Pichia pastoris</name>
    <dbReference type="NCBI Taxonomy" id="644223"/>
    <lineage>
        <taxon>Eukaryota</taxon>
        <taxon>Fungi</taxon>
        <taxon>Dikarya</taxon>
        <taxon>Ascomycota</taxon>
        <taxon>Saccharomycotina</taxon>
        <taxon>Pichiomycetes</taxon>
        <taxon>Pichiales</taxon>
        <taxon>Pichiaceae</taxon>
        <taxon>Komagataella</taxon>
    </lineage>
</organism>
<dbReference type="Proteomes" id="UP000000314">
    <property type="component" value="Chromosome 4"/>
</dbReference>
<keyword evidence="3" id="KW-1185">Reference proteome</keyword>
<feature type="transmembrane region" description="Helical" evidence="1">
    <location>
        <begin position="78"/>
        <end position="95"/>
    </location>
</feature>
<gene>
    <name evidence="2" type="ordered locus">PAS_chr4_0009</name>
</gene>
<feature type="transmembrane region" description="Helical" evidence="1">
    <location>
        <begin position="40"/>
        <end position="58"/>
    </location>
</feature>
<dbReference type="GeneID" id="8200535"/>
<dbReference type="eggNOG" id="ENOG502S6RY">
    <property type="taxonomic scope" value="Eukaryota"/>
</dbReference>
<dbReference type="RefSeq" id="XP_002493417.1">
    <property type="nucleotide sequence ID" value="XM_002493372.1"/>
</dbReference>
<dbReference type="HOGENOM" id="CLU_056040_1_0_1"/>
<keyword evidence="1" id="KW-0812">Transmembrane</keyword>
<sequence>MSVHFVIAAIVFTILYGIFAIVSISILWKKRTIRTFYTGLFLFGLLRAAAQGCLIGFSAQEFIPRQWLIAYIVLKTEAYYLLILISLFLVCASYLEANGGSWSKRASFDSSKSLLGFKRFNLNTVVLLYCLAVVANVLVVVGGTLLASVNTNEYGNNLARINSSKGLRATGQALFLMSTLAVLTLAACAIVLDNIRSYLLASVFLATPFLLVRGVYGLLSPFIQGANYASMANYASTGMSTSFIVTEYVLATTMEFISGCIFLSTYYVVHFHKRQANNAITEDENYDKPFI</sequence>
<protein>
    <submittedName>
        <fullName evidence="2">Uncharacterized protein</fullName>
    </submittedName>
</protein>
<dbReference type="OrthoDB" id="2560628at2759"/>
<dbReference type="PANTHER" id="PTHR42109">
    <property type="entry name" value="UNPLACED GENOMIC SCAFFOLD UM_SCAF_CONTIG_1.265, WHOLE GENOME SHOTGUN SEQUENCE"/>
    <property type="match status" value="1"/>
</dbReference>
<dbReference type="AlphaFoldDB" id="C4R6L3"/>
<accession>C4R6L3</accession>
<evidence type="ECO:0000256" key="1">
    <source>
        <dbReference type="SAM" id="Phobius"/>
    </source>
</evidence>
<proteinExistence type="predicted"/>
<keyword evidence="1" id="KW-1133">Transmembrane helix</keyword>
<feature type="transmembrane region" description="Helical" evidence="1">
    <location>
        <begin position="126"/>
        <end position="149"/>
    </location>
</feature>
<feature type="transmembrane region" description="Helical" evidence="1">
    <location>
        <begin position="169"/>
        <end position="192"/>
    </location>
</feature>
<dbReference type="KEGG" id="ppa:PAS_chr4_0009"/>
<dbReference type="InParanoid" id="C4R6L3"/>
<feature type="transmembrane region" description="Helical" evidence="1">
    <location>
        <begin position="243"/>
        <end position="269"/>
    </location>
</feature>
<keyword evidence="1" id="KW-0472">Membrane</keyword>
<name>C4R6L3_KOMPG</name>
<feature type="transmembrane region" description="Helical" evidence="1">
    <location>
        <begin position="199"/>
        <end position="223"/>
    </location>
</feature>
<dbReference type="PANTHER" id="PTHR42109:SF2">
    <property type="entry name" value="INTEGRAL MEMBRANE PROTEIN"/>
    <property type="match status" value="1"/>
</dbReference>
<dbReference type="OMA" id="MEFIVAC"/>
<evidence type="ECO:0000313" key="2">
    <source>
        <dbReference type="EMBL" id="CAY71238.1"/>
    </source>
</evidence>
<feature type="transmembrane region" description="Helical" evidence="1">
    <location>
        <begin position="6"/>
        <end position="28"/>
    </location>
</feature>